<proteinExistence type="predicted"/>
<dbReference type="EMBL" id="CP045704">
    <property type="protein sequence ID" value="QNE81064.1"/>
    <property type="molecule type" value="Genomic_DNA"/>
</dbReference>
<dbReference type="PANTHER" id="PTHR43537:SF24">
    <property type="entry name" value="GLUCONATE OPERON TRANSCRIPTIONAL REPRESSOR"/>
    <property type="match status" value="1"/>
</dbReference>
<keyword evidence="6" id="KW-1185">Reference proteome</keyword>
<keyword evidence="1" id="KW-0805">Transcription regulation</keyword>
<dbReference type="CDD" id="cd07377">
    <property type="entry name" value="WHTH_GntR"/>
    <property type="match status" value="1"/>
</dbReference>
<evidence type="ECO:0000256" key="1">
    <source>
        <dbReference type="ARBA" id="ARBA00023015"/>
    </source>
</evidence>
<protein>
    <submittedName>
        <fullName evidence="5">FCD domain-containing protein</fullName>
    </submittedName>
</protein>
<evidence type="ECO:0000256" key="2">
    <source>
        <dbReference type="ARBA" id="ARBA00023125"/>
    </source>
</evidence>
<dbReference type="Proteomes" id="UP000515764">
    <property type="component" value="Chromosome"/>
</dbReference>
<sequence length="233" mass="25014">MPVPESRGLVSRSLLREEAYRAIRDAIVDGTLAPGERLQDVALVAWLGVSRTPVREALARLEQAGLVRTTPGRHTLVSPLDVRAARDAQSVTAALHELVVRQAVPHLSTVELDAMREANDRFARALRAQDVPAAIAADDAFHGVAVTAAANTAARTVLEQFTPVLRRVERLRFSSLSGRASVAQHARIVERCAAGDAEGAAAATRENWQTLVPLLDRLHDESTAGHEDAPGTP</sequence>
<dbReference type="Pfam" id="PF00392">
    <property type="entry name" value="GntR"/>
    <property type="match status" value="1"/>
</dbReference>
<dbReference type="SMART" id="SM00895">
    <property type="entry name" value="FCD"/>
    <property type="match status" value="1"/>
</dbReference>
<dbReference type="SUPFAM" id="SSF48008">
    <property type="entry name" value="GntR ligand-binding domain-like"/>
    <property type="match status" value="1"/>
</dbReference>
<dbReference type="InterPro" id="IPR008920">
    <property type="entry name" value="TF_FadR/GntR_C"/>
</dbReference>
<dbReference type="SMART" id="SM00345">
    <property type="entry name" value="HTH_GNTR"/>
    <property type="match status" value="1"/>
</dbReference>
<gene>
    <name evidence="5" type="ORF">F0345_07975</name>
</gene>
<dbReference type="SUPFAM" id="SSF46785">
    <property type="entry name" value="Winged helix' DNA-binding domain"/>
    <property type="match status" value="1"/>
</dbReference>
<dbReference type="RefSeq" id="WP_100452779.1">
    <property type="nucleotide sequence ID" value="NZ_BLLM01000001.1"/>
</dbReference>
<dbReference type="Gene3D" id="1.10.10.10">
    <property type="entry name" value="Winged helix-like DNA-binding domain superfamily/Winged helix DNA-binding domain"/>
    <property type="match status" value="1"/>
</dbReference>
<dbReference type="InterPro" id="IPR011711">
    <property type="entry name" value="GntR_C"/>
</dbReference>
<accession>A0ABX6RL84</accession>
<evidence type="ECO:0000259" key="4">
    <source>
        <dbReference type="PROSITE" id="PS50949"/>
    </source>
</evidence>
<dbReference type="PANTHER" id="PTHR43537">
    <property type="entry name" value="TRANSCRIPTIONAL REGULATOR, GNTR FAMILY"/>
    <property type="match status" value="1"/>
</dbReference>
<dbReference type="InterPro" id="IPR000524">
    <property type="entry name" value="Tscrpt_reg_HTH_GntR"/>
</dbReference>
<organism evidence="5 6">
    <name type="scientific">Streptomyces rutgersensis</name>
    <dbReference type="NCBI Taxonomy" id="53451"/>
    <lineage>
        <taxon>Bacteria</taxon>
        <taxon>Bacillati</taxon>
        <taxon>Actinomycetota</taxon>
        <taxon>Actinomycetes</taxon>
        <taxon>Kitasatosporales</taxon>
        <taxon>Streptomycetaceae</taxon>
        <taxon>Streptomyces</taxon>
        <taxon>Streptomyces diastaticus group</taxon>
    </lineage>
</organism>
<keyword evidence="2" id="KW-0238">DNA-binding</keyword>
<evidence type="ECO:0000313" key="6">
    <source>
        <dbReference type="Proteomes" id="UP000515764"/>
    </source>
</evidence>
<dbReference type="Gene3D" id="1.20.120.530">
    <property type="entry name" value="GntR ligand-binding domain-like"/>
    <property type="match status" value="1"/>
</dbReference>
<evidence type="ECO:0000256" key="3">
    <source>
        <dbReference type="ARBA" id="ARBA00023163"/>
    </source>
</evidence>
<dbReference type="PROSITE" id="PS50949">
    <property type="entry name" value="HTH_GNTR"/>
    <property type="match status" value="1"/>
</dbReference>
<feature type="domain" description="HTH gntR-type" evidence="4">
    <location>
        <begin position="13"/>
        <end position="80"/>
    </location>
</feature>
<name>A0ABX6RL84_9ACTN</name>
<dbReference type="InterPro" id="IPR036390">
    <property type="entry name" value="WH_DNA-bd_sf"/>
</dbReference>
<dbReference type="InterPro" id="IPR036388">
    <property type="entry name" value="WH-like_DNA-bd_sf"/>
</dbReference>
<reference evidence="6" key="1">
    <citation type="submission" date="2019-10" db="EMBL/GenBank/DDBJ databases">
        <title>Antimicrobial potential of Antarctic Bacteria.</title>
        <authorList>
            <person name="Benaud N."/>
            <person name="Edwards R.J."/>
            <person name="Ferrari B.C."/>
        </authorList>
    </citation>
    <scope>NUCLEOTIDE SEQUENCE [LARGE SCALE GENOMIC DNA]</scope>
    <source>
        <strain evidence="6">NBH77</strain>
    </source>
</reference>
<dbReference type="Pfam" id="PF07729">
    <property type="entry name" value="FCD"/>
    <property type="match status" value="1"/>
</dbReference>
<keyword evidence="3" id="KW-0804">Transcription</keyword>
<evidence type="ECO:0000313" key="5">
    <source>
        <dbReference type="EMBL" id="QNE81064.1"/>
    </source>
</evidence>